<dbReference type="SUPFAM" id="SSF58104">
    <property type="entry name" value="Methyl-accepting chemotaxis protein (MCP) signaling domain"/>
    <property type="match status" value="1"/>
</dbReference>
<evidence type="ECO:0000313" key="3">
    <source>
        <dbReference type="Proteomes" id="UP000266482"/>
    </source>
</evidence>
<dbReference type="AlphaFoldDB" id="A0A3A1UW77"/>
<sequence length="141" mass="14900">MDVKREVFKKLLLYLLKNFLQGAVIGVAAVVLTNLIFGSALFSAASITCIILVGLGNIISGFNQQINHISFVGEQLAAGSEEIAATVEEMAKTAENSDGGVQEIVKLTGSVQASLGEITQATSKLNELGGNLQTLMNRFTI</sequence>
<feature type="transmembrane region" description="Helical" evidence="1">
    <location>
        <begin position="37"/>
        <end position="59"/>
    </location>
</feature>
<feature type="transmembrane region" description="Helical" evidence="1">
    <location>
        <begin position="12"/>
        <end position="31"/>
    </location>
</feature>
<evidence type="ECO:0000256" key="1">
    <source>
        <dbReference type="SAM" id="Phobius"/>
    </source>
</evidence>
<protein>
    <submittedName>
        <fullName evidence="2">Methyl-accepting chemotaxis protein</fullName>
    </submittedName>
</protein>
<dbReference type="RefSeq" id="WP_119600735.1">
    <property type="nucleotide sequence ID" value="NZ_QXQA01000010.1"/>
</dbReference>
<dbReference type="Proteomes" id="UP000266482">
    <property type="component" value="Unassembled WGS sequence"/>
</dbReference>
<comment type="caution">
    <text evidence="2">The sequence shown here is derived from an EMBL/GenBank/DDBJ whole genome shotgun (WGS) entry which is preliminary data.</text>
</comment>
<accession>A0A3A1UW77</accession>
<keyword evidence="1" id="KW-0812">Transmembrane</keyword>
<dbReference type="Gene3D" id="1.10.287.950">
    <property type="entry name" value="Methyl-accepting chemotaxis protein"/>
    <property type="match status" value="1"/>
</dbReference>
<organism evidence="2 3">
    <name type="scientific">Paenibacillus nanensis</name>
    <dbReference type="NCBI Taxonomy" id="393251"/>
    <lineage>
        <taxon>Bacteria</taxon>
        <taxon>Bacillati</taxon>
        <taxon>Bacillota</taxon>
        <taxon>Bacilli</taxon>
        <taxon>Bacillales</taxon>
        <taxon>Paenibacillaceae</taxon>
        <taxon>Paenibacillus</taxon>
    </lineage>
</organism>
<keyword evidence="3" id="KW-1185">Reference proteome</keyword>
<proteinExistence type="predicted"/>
<name>A0A3A1UW77_9BACL</name>
<keyword evidence="1" id="KW-1133">Transmembrane helix</keyword>
<gene>
    <name evidence="2" type="ORF">D3P08_16115</name>
</gene>
<reference evidence="2 3" key="1">
    <citation type="submission" date="2018-09" db="EMBL/GenBank/DDBJ databases">
        <title>Paenibacillus aracenensis nov. sp. isolated from a cave in southern Spain.</title>
        <authorList>
            <person name="Jurado V."/>
            <person name="Gutierrez-Patricio S."/>
            <person name="Gonzalez-Pimentel J.L."/>
            <person name="Miller A.Z."/>
            <person name="Laiz L."/>
            <person name="Saiz-Jimenez C."/>
        </authorList>
    </citation>
    <scope>NUCLEOTIDE SEQUENCE [LARGE SCALE GENOMIC DNA]</scope>
    <source>
        <strain evidence="2 3">DSM 22867</strain>
    </source>
</reference>
<dbReference type="EMBL" id="QXQA01000010">
    <property type="protein sequence ID" value="RIX51442.1"/>
    <property type="molecule type" value="Genomic_DNA"/>
</dbReference>
<keyword evidence="1" id="KW-0472">Membrane</keyword>
<evidence type="ECO:0000313" key="2">
    <source>
        <dbReference type="EMBL" id="RIX51442.1"/>
    </source>
</evidence>